<dbReference type="RefSeq" id="WP_011607430.1">
    <property type="nucleotide sequence ID" value="NC_008278.1"/>
</dbReference>
<feature type="domain" description="Carrier" evidence="1">
    <location>
        <begin position="3"/>
        <end position="81"/>
    </location>
</feature>
<dbReference type="eggNOG" id="COG0236">
    <property type="taxonomic scope" value="Bacteria"/>
</dbReference>
<dbReference type="InterPro" id="IPR009081">
    <property type="entry name" value="PP-bd_ACP"/>
</dbReference>
<protein>
    <submittedName>
        <fullName evidence="2">Acyl carrier protein</fullName>
    </submittedName>
</protein>
<evidence type="ECO:0000313" key="2">
    <source>
        <dbReference type="EMBL" id="CAJ65007.1"/>
    </source>
</evidence>
<dbReference type="STRING" id="326424.FRAAL6384"/>
<dbReference type="PROSITE" id="PS50075">
    <property type="entry name" value="CARRIER"/>
    <property type="match status" value="1"/>
</dbReference>
<dbReference type="InterPro" id="IPR036736">
    <property type="entry name" value="ACP-like_sf"/>
</dbReference>
<dbReference type="OrthoDB" id="4556228at2"/>
<dbReference type="KEGG" id="fal:FRAAL6384"/>
<dbReference type="EMBL" id="CT573213">
    <property type="protein sequence ID" value="CAJ65007.1"/>
    <property type="molecule type" value="Genomic_DNA"/>
</dbReference>
<name>Q0RC22_FRAAA</name>
<dbReference type="HOGENOM" id="CLU_108696_4_0_11"/>
<dbReference type="Gene3D" id="1.10.1200.10">
    <property type="entry name" value="ACP-like"/>
    <property type="match status" value="1"/>
</dbReference>
<sequence>MSSSHAEIVNTVTEIVAGALRLPAETLAADLNLRTVEGTDSVKVLLAIARIEREYSIEIEDEDVFTLTTINDVVRIVQAQLTETTV</sequence>
<accession>Q0RC22</accession>
<reference evidence="2 3" key="1">
    <citation type="journal article" date="2007" name="Genome Res.">
        <title>Genome characteristics of facultatively symbiotic Frankia sp. strains reflect host range and host plant biogeography.</title>
        <authorList>
            <person name="Normand P."/>
            <person name="Lapierre P."/>
            <person name="Tisa L.S."/>
            <person name="Gogarten J.P."/>
            <person name="Alloisio N."/>
            <person name="Bagnarol E."/>
            <person name="Bassi C.A."/>
            <person name="Berry A.M."/>
            <person name="Bickhart D.M."/>
            <person name="Choisne N."/>
            <person name="Couloux A."/>
            <person name="Cournoyer B."/>
            <person name="Cruveiller S."/>
            <person name="Daubin V."/>
            <person name="Demange N."/>
            <person name="Francino M.P."/>
            <person name="Goltsman E."/>
            <person name="Huang Y."/>
            <person name="Kopp O.R."/>
            <person name="Labarre L."/>
            <person name="Lapidus A."/>
            <person name="Lavire C."/>
            <person name="Marechal J."/>
            <person name="Martinez M."/>
            <person name="Mastronunzio J.E."/>
            <person name="Mullin B.C."/>
            <person name="Niemann J."/>
            <person name="Pujic P."/>
            <person name="Rawnsley T."/>
            <person name="Rouy Z."/>
            <person name="Schenowitz C."/>
            <person name="Sellstedt A."/>
            <person name="Tavares F."/>
            <person name="Tomkins J.P."/>
            <person name="Vallenet D."/>
            <person name="Valverde C."/>
            <person name="Wall L.G."/>
            <person name="Wang Y."/>
            <person name="Medigue C."/>
            <person name="Benson D.R."/>
        </authorList>
    </citation>
    <scope>NUCLEOTIDE SEQUENCE [LARGE SCALE GENOMIC DNA]</scope>
    <source>
        <strain evidence="3">DSM 45986 / CECT 9034 / ACN14a</strain>
    </source>
</reference>
<dbReference type="AlphaFoldDB" id="Q0RC22"/>
<dbReference type="Proteomes" id="UP000000657">
    <property type="component" value="Chromosome"/>
</dbReference>
<dbReference type="SUPFAM" id="SSF47336">
    <property type="entry name" value="ACP-like"/>
    <property type="match status" value="1"/>
</dbReference>
<proteinExistence type="predicted"/>
<evidence type="ECO:0000259" key="1">
    <source>
        <dbReference type="PROSITE" id="PS50075"/>
    </source>
</evidence>
<evidence type="ECO:0000313" key="3">
    <source>
        <dbReference type="Proteomes" id="UP000000657"/>
    </source>
</evidence>
<dbReference type="Pfam" id="PF00550">
    <property type="entry name" value="PP-binding"/>
    <property type="match status" value="1"/>
</dbReference>
<keyword evidence="3" id="KW-1185">Reference proteome</keyword>
<organism evidence="2 3">
    <name type="scientific">Frankia alni (strain DSM 45986 / CECT 9034 / ACN14a)</name>
    <dbReference type="NCBI Taxonomy" id="326424"/>
    <lineage>
        <taxon>Bacteria</taxon>
        <taxon>Bacillati</taxon>
        <taxon>Actinomycetota</taxon>
        <taxon>Actinomycetes</taxon>
        <taxon>Frankiales</taxon>
        <taxon>Frankiaceae</taxon>
        <taxon>Frankia</taxon>
    </lineage>
</organism>
<gene>
    <name evidence="2" type="ordered locus">FRAAL6384</name>
</gene>